<gene>
    <name evidence="3" type="ORF">BST86_13375</name>
</gene>
<evidence type="ECO:0000313" key="3">
    <source>
        <dbReference type="EMBL" id="PRP68010.1"/>
    </source>
</evidence>
<protein>
    <recommendedName>
        <fullName evidence="2">DUF4296 domain-containing protein</fullName>
    </recommendedName>
</protein>
<organism evidence="3 4">
    <name type="scientific">Nonlabens agnitus</name>
    <dbReference type="NCBI Taxonomy" id="870484"/>
    <lineage>
        <taxon>Bacteria</taxon>
        <taxon>Pseudomonadati</taxon>
        <taxon>Bacteroidota</taxon>
        <taxon>Flavobacteriia</taxon>
        <taxon>Flavobacteriales</taxon>
        <taxon>Flavobacteriaceae</taxon>
        <taxon>Nonlabens</taxon>
    </lineage>
</organism>
<dbReference type="AlphaFoldDB" id="A0A2S9WX04"/>
<dbReference type="RefSeq" id="WP_105983691.1">
    <property type="nucleotide sequence ID" value="NZ_MQUC01000003.1"/>
</dbReference>
<reference evidence="3 4" key="1">
    <citation type="submission" date="2016-11" db="EMBL/GenBank/DDBJ databases">
        <title>Trade-off between light-utilization and light-protection in marine flavobacteria.</title>
        <authorList>
            <person name="Kumagai Y."/>
        </authorList>
    </citation>
    <scope>NUCLEOTIDE SEQUENCE [LARGE SCALE GENOMIC DNA]</scope>
    <source>
        <strain evidence="3 4">JCM 17109</strain>
    </source>
</reference>
<proteinExistence type="predicted"/>
<dbReference type="OrthoDB" id="1525222at2"/>
<feature type="compositionally biased region" description="Polar residues" evidence="1">
    <location>
        <begin position="110"/>
        <end position="122"/>
    </location>
</feature>
<dbReference type="Pfam" id="PF14129">
    <property type="entry name" value="DUF4296"/>
    <property type="match status" value="1"/>
</dbReference>
<dbReference type="Proteomes" id="UP000239532">
    <property type="component" value="Unassembled WGS sequence"/>
</dbReference>
<dbReference type="EMBL" id="MQUC01000003">
    <property type="protein sequence ID" value="PRP68010.1"/>
    <property type="molecule type" value="Genomic_DNA"/>
</dbReference>
<name>A0A2S9WX04_9FLAO</name>
<feature type="domain" description="DUF4296" evidence="2">
    <location>
        <begin position="25"/>
        <end position="105"/>
    </location>
</feature>
<evidence type="ECO:0000259" key="2">
    <source>
        <dbReference type="Pfam" id="PF14129"/>
    </source>
</evidence>
<evidence type="ECO:0000256" key="1">
    <source>
        <dbReference type="SAM" id="MobiDB-lite"/>
    </source>
</evidence>
<keyword evidence="4" id="KW-1185">Reference proteome</keyword>
<comment type="caution">
    <text evidence="3">The sequence shown here is derived from an EMBL/GenBank/DDBJ whole genome shotgun (WGS) entry which is preliminary data.</text>
</comment>
<dbReference type="InterPro" id="IPR025381">
    <property type="entry name" value="DUF4296"/>
</dbReference>
<accession>A0A2S9WX04</accession>
<dbReference type="PROSITE" id="PS51257">
    <property type="entry name" value="PROKAR_LIPOPROTEIN"/>
    <property type="match status" value="1"/>
</dbReference>
<evidence type="ECO:0000313" key="4">
    <source>
        <dbReference type="Proteomes" id="UP000239532"/>
    </source>
</evidence>
<sequence>MRKLLTCSILLWLAGCQNIEKSPKPDDFYGDDKMIEIMADLYLMEASMTTNRVTFTDLKVLPHEFIYDKYDTDSLTFAENLEYYTDRNDKYLELMEQVKTKMEVLRDTIDSNMSTQKTSGSASLEPKVSLEEDPDND</sequence>
<feature type="region of interest" description="Disordered" evidence="1">
    <location>
        <begin position="109"/>
        <end position="137"/>
    </location>
</feature>